<accession>A0ABS7VW54</accession>
<dbReference type="SUPFAM" id="SSF51735">
    <property type="entry name" value="NAD(P)-binding Rossmann-fold domains"/>
    <property type="match status" value="1"/>
</dbReference>
<name>A0ABS7VW54_9HYPH</name>
<dbReference type="PANTHER" id="PTHR43677:SF4">
    <property type="entry name" value="QUINONE OXIDOREDUCTASE-LIKE PROTEIN 2"/>
    <property type="match status" value="1"/>
</dbReference>
<dbReference type="RefSeq" id="WP_224316225.1">
    <property type="nucleotide sequence ID" value="NZ_JAIRBM010000031.1"/>
</dbReference>
<dbReference type="InterPro" id="IPR013149">
    <property type="entry name" value="ADH-like_C"/>
</dbReference>
<proteinExistence type="predicted"/>
<dbReference type="InterPro" id="IPR051397">
    <property type="entry name" value="Zn-ADH-like_protein"/>
</dbReference>
<evidence type="ECO:0000313" key="3">
    <source>
        <dbReference type="Proteomes" id="UP000704176"/>
    </source>
</evidence>
<reference evidence="2 3" key="1">
    <citation type="submission" date="2021-09" db="EMBL/GenBank/DDBJ databases">
        <title>The complete genome sequence of a new microorganism.</title>
        <authorList>
            <person name="Zi Z."/>
        </authorList>
    </citation>
    <scope>NUCLEOTIDE SEQUENCE [LARGE SCALE GENOMIC DNA]</scope>
    <source>
        <strain evidence="2 3">WGZ8</strain>
    </source>
</reference>
<dbReference type="Gene3D" id="3.90.180.10">
    <property type="entry name" value="Medium-chain alcohol dehydrogenases, catalytic domain"/>
    <property type="match status" value="1"/>
</dbReference>
<evidence type="ECO:0000259" key="1">
    <source>
        <dbReference type="SMART" id="SM00829"/>
    </source>
</evidence>
<dbReference type="CDD" id="cd08241">
    <property type="entry name" value="QOR1"/>
    <property type="match status" value="1"/>
</dbReference>
<keyword evidence="3" id="KW-1185">Reference proteome</keyword>
<feature type="domain" description="Enoyl reductase (ER)" evidence="1">
    <location>
        <begin position="10"/>
        <end position="322"/>
    </location>
</feature>
<dbReference type="InterPro" id="IPR036291">
    <property type="entry name" value="NAD(P)-bd_dom_sf"/>
</dbReference>
<dbReference type="Pfam" id="PF00107">
    <property type="entry name" value="ADH_zinc_N"/>
    <property type="match status" value="1"/>
</dbReference>
<dbReference type="PANTHER" id="PTHR43677">
    <property type="entry name" value="SHORT-CHAIN DEHYDROGENASE/REDUCTASE"/>
    <property type="match status" value="1"/>
</dbReference>
<evidence type="ECO:0000313" key="2">
    <source>
        <dbReference type="EMBL" id="MBZ6079290.1"/>
    </source>
</evidence>
<protein>
    <submittedName>
        <fullName evidence="2">NADPH:quinone oxidoreductase family protein</fullName>
    </submittedName>
</protein>
<comment type="caution">
    <text evidence="2">The sequence shown here is derived from an EMBL/GenBank/DDBJ whole genome shotgun (WGS) entry which is preliminary data.</text>
</comment>
<gene>
    <name evidence="2" type="ORF">K9B37_23845</name>
</gene>
<dbReference type="Proteomes" id="UP000704176">
    <property type="component" value="Unassembled WGS sequence"/>
</dbReference>
<sequence>MRAVLCREFGPRAELRIEEVAAPIPREDEVLITVEACGVNFFDGLVVEGKYQTRPDRPFSPGSEVAGVVTAVGQHVTTITKGMRVLGFAGFGGYAEQAVVPAPHVFPIPDEMSFVEAAGFLITYGTSHHALKDRAQIAPGETLLVLGAAGGVGLTAVELGKCMGARVIAAASTDEKLALCRAYGADETINYSSEDLRQRVKDITDGRGVDVIYDPVGGPMTETALRSLALFGRHLVIGFAAGEIPKVPLNLLLLKQSSLIGVFWGAHARATPSKNAGNIAELLRWFAEGKLKPHIFASYPIDHFSEALDLVMERTVQGKVVLTTANDRIHKDKVSE</sequence>
<dbReference type="SUPFAM" id="SSF50129">
    <property type="entry name" value="GroES-like"/>
    <property type="match status" value="1"/>
</dbReference>
<organism evidence="2 3">
    <name type="scientific">Microvirga puerhi</name>
    <dbReference type="NCBI Taxonomy" id="2876078"/>
    <lineage>
        <taxon>Bacteria</taxon>
        <taxon>Pseudomonadati</taxon>
        <taxon>Pseudomonadota</taxon>
        <taxon>Alphaproteobacteria</taxon>
        <taxon>Hyphomicrobiales</taxon>
        <taxon>Methylobacteriaceae</taxon>
        <taxon>Microvirga</taxon>
    </lineage>
</organism>
<dbReference type="InterPro" id="IPR020843">
    <property type="entry name" value="ER"/>
</dbReference>
<dbReference type="EMBL" id="JAIRBM010000031">
    <property type="protein sequence ID" value="MBZ6079290.1"/>
    <property type="molecule type" value="Genomic_DNA"/>
</dbReference>
<dbReference type="SMART" id="SM00829">
    <property type="entry name" value="PKS_ER"/>
    <property type="match status" value="1"/>
</dbReference>
<dbReference type="InterPro" id="IPR011032">
    <property type="entry name" value="GroES-like_sf"/>
</dbReference>
<dbReference type="InterPro" id="IPR013154">
    <property type="entry name" value="ADH-like_N"/>
</dbReference>
<dbReference type="Gene3D" id="3.40.50.720">
    <property type="entry name" value="NAD(P)-binding Rossmann-like Domain"/>
    <property type="match status" value="1"/>
</dbReference>
<dbReference type="Pfam" id="PF08240">
    <property type="entry name" value="ADH_N"/>
    <property type="match status" value="1"/>
</dbReference>